<accession>A0A1N6QTS5</accession>
<protein>
    <recommendedName>
        <fullName evidence="4 10">Phosphate propanoyltransferase</fullName>
        <ecNumber evidence="3 10">2.3.1.222</ecNumber>
    </recommendedName>
</protein>
<evidence type="ECO:0000313" key="12">
    <source>
        <dbReference type="Proteomes" id="UP000185669"/>
    </source>
</evidence>
<reference evidence="12" key="1">
    <citation type="submission" date="2017-01" db="EMBL/GenBank/DDBJ databases">
        <authorList>
            <person name="Varghese N."/>
            <person name="Submissions S."/>
        </authorList>
    </citation>
    <scope>NUCLEOTIDE SEQUENCE [LARGE SCALE GENOMIC DNA]</scope>
    <source>
        <strain evidence="12">ATCC 700103</strain>
    </source>
</reference>
<gene>
    <name evidence="11" type="ORF">SAMN05421834_10262</name>
</gene>
<evidence type="ECO:0000256" key="5">
    <source>
        <dbReference type="ARBA" id="ARBA00022679"/>
    </source>
</evidence>
<dbReference type="Pfam" id="PF06130">
    <property type="entry name" value="PTAC"/>
    <property type="match status" value="1"/>
</dbReference>
<organism evidence="11 12">
    <name type="scientific">Halanaerobium kushneri</name>
    <dbReference type="NCBI Taxonomy" id="56779"/>
    <lineage>
        <taxon>Bacteria</taxon>
        <taxon>Bacillati</taxon>
        <taxon>Bacillota</taxon>
        <taxon>Clostridia</taxon>
        <taxon>Halanaerobiales</taxon>
        <taxon>Halanaerobiaceae</taxon>
        <taxon>Halanaerobium</taxon>
    </lineage>
</organism>
<dbReference type="GO" id="GO:0046872">
    <property type="term" value="F:metal ion binding"/>
    <property type="evidence" value="ECO:0007669"/>
    <property type="project" value="UniProtKB-KW"/>
</dbReference>
<dbReference type="EMBL" id="FTNC01000002">
    <property type="protein sequence ID" value="SIQ19948.1"/>
    <property type="molecule type" value="Genomic_DNA"/>
</dbReference>
<dbReference type="Proteomes" id="UP000185669">
    <property type="component" value="Unassembled WGS sequence"/>
</dbReference>
<evidence type="ECO:0000256" key="2">
    <source>
        <dbReference type="ARBA" id="ARBA00007342"/>
    </source>
</evidence>
<dbReference type="InterPro" id="IPR008300">
    <property type="entry name" value="PTAC"/>
</dbReference>
<comment type="pathway">
    <text evidence="10">Polyol metabolism; 1,2-propanediol degradation.</text>
</comment>
<dbReference type="NCBIfam" id="NF011652">
    <property type="entry name" value="PRK15070.1"/>
    <property type="match status" value="1"/>
</dbReference>
<proteinExistence type="inferred from homology"/>
<dbReference type="OrthoDB" id="9784365at2"/>
<evidence type="ECO:0000256" key="9">
    <source>
        <dbReference type="ARBA" id="ARBA00047589"/>
    </source>
</evidence>
<evidence type="ECO:0000256" key="1">
    <source>
        <dbReference type="ARBA" id="ARBA00001947"/>
    </source>
</evidence>
<comment type="similarity">
    <text evidence="2 10">Belongs to the PduL family.</text>
</comment>
<dbReference type="STRING" id="56779.SAMN05421834_10262"/>
<sequence length="219" mass="24078">MDKSDLIQMVTDQVLESLNEKSLKSDQSKYKIPIGISVRHIHITQSDLEKLYGSGYKLTKKSDLAQPGEFASNEVVTLVGPRLKSIENVRILGPVRDHTQVEVSQTDAFTLGIKPPVRRSGNISGSESLTLVGPEGSITLKEGVIRANRHIHMPPEAAAEMNVKDDEIVSVEIPGKKGVILRNVQVRVKKGWVLQMHLDTDDANAADVQCGLKARIIKE</sequence>
<evidence type="ECO:0000256" key="8">
    <source>
        <dbReference type="ARBA" id="ARBA00023315"/>
    </source>
</evidence>
<comment type="catalytic activity">
    <reaction evidence="9 10">
        <text>propanoyl-CoA + phosphate = propanoyl phosphate + CoA</text>
        <dbReference type="Rhea" id="RHEA:28046"/>
        <dbReference type="ChEBI" id="CHEBI:43474"/>
        <dbReference type="ChEBI" id="CHEBI:57287"/>
        <dbReference type="ChEBI" id="CHEBI:57392"/>
        <dbReference type="ChEBI" id="CHEBI:58933"/>
        <dbReference type="EC" id="2.3.1.222"/>
    </reaction>
</comment>
<dbReference type="EC" id="2.3.1.222" evidence="3 10"/>
<dbReference type="GO" id="GO:0051144">
    <property type="term" value="P:1,2-propanediol catabolic process"/>
    <property type="evidence" value="ECO:0007669"/>
    <property type="project" value="UniProtKB-UniPathway"/>
</dbReference>
<keyword evidence="12" id="KW-1185">Reference proteome</keyword>
<dbReference type="PANTHER" id="PTHR39453">
    <property type="entry name" value="PHOSPHATE PROPANOYLTRANSFERASE"/>
    <property type="match status" value="1"/>
</dbReference>
<evidence type="ECO:0000313" key="11">
    <source>
        <dbReference type="EMBL" id="SIQ19948.1"/>
    </source>
</evidence>
<keyword evidence="6" id="KW-0479">Metal-binding</keyword>
<dbReference type="UniPathway" id="UPA00621"/>
<keyword evidence="8 10" id="KW-0012">Acyltransferase</keyword>
<dbReference type="PANTHER" id="PTHR39453:SF1">
    <property type="entry name" value="PHOSPHATE PROPANOYLTRANSFERASE"/>
    <property type="match status" value="1"/>
</dbReference>
<comment type="cofactor">
    <cofactor evidence="1">
        <name>Zn(2+)</name>
        <dbReference type="ChEBI" id="CHEBI:29105"/>
    </cofactor>
</comment>
<keyword evidence="7" id="KW-0862">Zinc</keyword>
<evidence type="ECO:0000256" key="6">
    <source>
        <dbReference type="ARBA" id="ARBA00022723"/>
    </source>
</evidence>
<name>A0A1N6QTS5_9FIRM</name>
<evidence type="ECO:0000256" key="3">
    <source>
        <dbReference type="ARBA" id="ARBA00012206"/>
    </source>
</evidence>
<dbReference type="PIRSF" id="PIRSF010130">
    <property type="entry name" value="PduL"/>
    <property type="match status" value="1"/>
</dbReference>
<evidence type="ECO:0000256" key="10">
    <source>
        <dbReference type="PIRNR" id="PIRNR010130"/>
    </source>
</evidence>
<comment type="function">
    <text evidence="10">Involved in 1,2-propanediol (1,2-PD) degradation by catalyzing the conversion of propanoyl-CoA to propanoyl-phosphate.</text>
</comment>
<dbReference type="AlphaFoldDB" id="A0A1N6QTS5"/>
<evidence type="ECO:0000256" key="7">
    <source>
        <dbReference type="ARBA" id="ARBA00022833"/>
    </source>
</evidence>
<evidence type="ECO:0000256" key="4">
    <source>
        <dbReference type="ARBA" id="ARBA00020837"/>
    </source>
</evidence>
<dbReference type="RefSeq" id="WP_076543737.1">
    <property type="nucleotide sequence ID" value="NZ_FTNC01000002.1"/>
</dbReference>
<keyword evidence="5 10" id="KW-0808">Transferase</keyword>
<dbReference type="GO" id="GO:0016747">
    <property type="term" value="F:acyltransferase activity, transferring groups other than amino-acyl groups"/>
    <property type="evidence" value="ECO:0007669"/>
    <property type="project" value="InterPro"/>
</dbReference>